<dbReference type="EMBL" id="QKMR01000010">
    <property type="protein sequence ID" value="PYG87581.1"/>
    <property type="molecule type" value="Genomic_DNA"/>
</dbReference>
<dbReference type="OrthoDB" id="1738242at2"/>
<dbReference type="Proteomes" id="UP000248132">
    <property type="component" value="Unassembled WGS sequence"/>
</dbReference>
<dbReference type="RefSeq" id="WP_110461985.1">
    <property type="nucleotide sequence ID" value="NZ_QKMR01000010.1"/>
</dbReference>
<comment type="caution">
    <text evidence="1">The sequence shown here is derived from an EMBL/GenBank/DDBJ whole genome shotgun (WGS) entry which is preliminary data.</text>
</comment>
<protein>
    <submittedName>
        <fullName evidence="1">Uncharacterized protein</fullName>
    </submittedName>
</protein>
<name>A0A318Y6C2_9FIRM</name>
<gene>
    <name evidence="1" type="ORF">LY28_01950</name>
</gene>
<accession>A0A318Y6C2</accession>
<organism evidence="1 2">
    <name type="scientific">Ruminiclostridium sufflavum DSM 19573</name>
    <dbReference type="NCBI Taxonomy" id="1121337"/>
    <lineage>
        <taxon>Bacteria</taxon>
        <taxon>Bacillati</taxon>
        <taxon>Bacillota</taxon>
        <taxon>Clostridia</taxon>
        <taxon>Eubacteriales</taxon>
        <taxon>Oscillospiraceae</taxon>
        <taxon>Ruminiclostridium</taxon>
    </lineage>
</organism>
<sequence length="214" mass="25223">MIQIDDAGSGSFVGGTCIGFYRPETNEYYFDIIPVELYSFENFKKKLYLEDVLAIAIKAFEALNVNKNETIEICRGYMFEKLKGWLSSQGFCWYVTQITGKIQDVVEKNFELYTINLGLPAEYIKYTRYPFHFHKLLRWVLSDYDNRISLCKVGWKSWQRLKDIKTTVSYGKMKHTNFYCLKCGKRIKAGTDVAVLEFFSNKRNYIYLHKKCKN</sequence>
<dbReference type="AlphaFoldDB" id="A0A318Y6C2"/>
<evidence type="ECO:0000313" key="1">
    <source>
        <dbReference type="EMBL" id="PYG87581.1"/>
    </source>
</evidence>
<proteinExistence type="predicted"/>
<evidence type="ECO:0000313" key="2">
    <source>
        <dbReference type="Proteomes" id="UP000248132"/>
    </source>
</evidence>
<reference evidence="1 2" key="1">
    <citation type="submission" date="2018-06" db="EMBL/GenBank/DDBJ databases">
        <title>Genomic Encyclopedia of Type Strains, Phase I: the one thousand microbial genomes (KMG-I) project.</title>
        <authorList>
            <person name="Kyrpides N."/>
        </authorList>
    </citation>
    <scope>NUCLEOTIDE SEQUENCE [LARGE SCALE GENOMIC DNA]</scope>
    <source>
        <strain evidence="1 2">DSM 19573</strain>
    </source>
</reference>
<keyword evidence="2" id="KW-1185">Reference proteome</keyword>